<dbReference type="EMBL" id="JAKOGI010000120">
    <property type="protein sequence ID" value="KAJ8443390.1"/>
    <property type="molecule type" value="Genomic_DNA"/>
</dbReference>
<dbReference type="InterPro" id="IPR046960">
    <property type="entry name" value="PPR_At4g14850-like_plant"/>
</dbReference>
<dbReference type="FunFam" id="1.25.40.10:FF:000073">
    <property type="entry name" value="Pentatricopeptide repeat-containing protein chloroplastic"/>
    <property type="match status" value="1"/>
</dbReference>
<dbReference type="Pfam" id="PF08241">
    <property type="entry name" value="Methyltransf_11"/>
    <property type="match status" value="1"/>
</dbReference>
<organism evidence="4 5">
    <name type="scientific">Carnegiea gigantea</name>
    <dbReference type="NCBI Taxonomy" id="171969"/>
    <lineage>
        <taxon>Eukaryota</taxon>
        <taxon>Viridiplantae</taxon>
        <taxon>Streptophyta</taxon>
        <taxon>Embryophyta</taxon>
        <taxon>Tracheophyta</taxon>
        <taxon>Spermatophyta</taxon>
        <taxon>Magnoliopsida</taxon>
        <taxon>eudicotyledons</taxon>
        <taxon>Gunneridae</taxon>
        <taxon>Pentapetalae</taxon>
        <taxon>Caryophyllales</taxon>
        <taxon>Cactineae</taxon>
        <taxon>Cactaceae</taxon>
        <taxon>Cactoideae</taxon>
        <taxon>Echinocereeae</taxon>
        <taxon>Carnegiea</taxon>
    </lineage>
</organism>
<dbReference type="GO" id="GO:0003729">
    <property type="term" value="F:mRNA binding"/>
    <property type="evidence" value="ECO:0007669"/>
    <property type="project" value="UniProtKB-ARBA"/>
</dbReference>
<protein>
    <recommendedName>
        <fullName evidence="3">Methyltransferase type 11 domain-containing protein</fullName>
    </recommendedName>
</protein>
<gene>
    <name evidence="4" type="ORF">Cgig2_018823</name>
</gene>
<evidence type="ECO:0000259" key="3">
    <source>
        <dbReference type="Pfam" id="PF08241"/>
    </source>
</evidence>
<feature type="domain" description="Methyltransferase type 11" evidence="3">
    <location>
        <begin position="51"/>
        <end position="93"/>
    </location>
</feature>
<sequence length="879" mass="97080">MKTRLLALTDDVVLPFNAISSLMSLLRAEGVGQEDTIIVTQTSSLSNFLSLYQLPLESSSVDFVVGSSKSHEFPPAPLLAEIFRVTKPDGRILVQLTQDDDNMPSEKILSTLERKVLVAGFLEPEAIQQKPDGLPQVRSLKIKAKKPSWKIGSSFSIKASKGLPKVQISDDSDLIDEDTLLTEEDLKKPQLPPVGDCEVGATRKACKNCTCGRAEAEQKVEKLGLTAEQLDNPQSACGNVFHEAFGLGLHGLVLKKGYPTQLFVSGGLINMYCNYDRVRDARRVFDEMPERDAVVWNSMISGYTRSGLNEEACRLFYGLVRGFSAWRGFVNDFTLASIFNACADMVWSRLGESAHGHAIKVCFDSNVFVGSSLVDMYSNYGELVSARRVFDELRNRDVVVWNSMITGYLRNGYEDEAIELFLTMQHWRLSPNYTTFSAITDASSALPDDTFGKSLHAKTLKFGLTYEVYTGTAIVDMYSKFLNMADAERAVSEMPKKNVVSYNALITGYGLSGDHENAFRTYTWLRIQGIQPDACTFISLFTACASSCAFVEGAQAHSHSVMLGLLSDVQVGNSIVNFYSKCGFTDCAMKAFETADAVSWAVIISGLVQNNEGDKALALFCEMHRLSRKADEYSSSSVIKAVASLAAVVQGRHLHGHMMKMGLNHNIFVGSSLIDMYSKCGMVEDAYKLFSEMPEKNVVSWNSMLTGYAQNGFSDEALLLFHEMEKYGMLPNSVTFVGILLACCDAGKVEEGRHYYDLMDSYYGISPSVEHCTCVVNLLGRSGYVDEAEAFLLDSPFTEEHCIWRSLLASCEVHRNFDVAARVAEHCLCLKPDDPLTYTILSNIYATKQLWSEVGSARDSMKVIGVAKEPGFSWVEGGP</sequence>
<reference evidence="4" key="1">
    <citation type="submission" date="2022-04" db="EMBL/GenBank/DDBJ databases">
        <title>Carnegiea gigantea Genome sequencing and assembly v2.</title>
        <authorList>
            <person name="Copetti D."/>
            <person name="Sanderson M.J."/>
            <person name="Burquez A."/>
            <person name="Wojciechowski M.F."/>
        </authorList>
    </citation>
    <scope>NUCLEOTIDE SEQUENCE</scope>
    <source>
        <strain evidence="4">SGP5-SGP5p</strain>
        <tissue evidence="4">Aerial part</tissue>
    </source>
</reference>
<feature type="repeat" description="PPR" evidence="2">
    <location>
        <begin position="498"/>
        <end position="532"/>
    </location>
</feature>
<evidence type="ECO:0000256" key="2">
    <source>
        <dbReference type="PROSITE-ProRule" id="PRU00708"/>
    </source>
</evidence>
<dbReference type="Pfam" id="PF20431">
    <property type="entry name" value="E_motif"/>
    <property type="match status" value="1"/>
</dbReference>
<dbReference type="Gene3D" id="3.40.50.150">
    <property type="entry name" value="Vaccinia Virus protein VP39"/>
    <property type="match status" value="1"/>
</dbReference>
<dbReference type="PANTHER" id="PTHR24015:SF1825">
    <property type="entry name" value="OS04G0514500 PROTEIN"/>
    <property type="match status" value="1"/>
</dbReference>
<dbReference type="PANTHER" id="PTHR24015">
    <property type="entry name" value="OS07G0578800 PROTEIN-RELATED"/>
    <property type="match status" value="1"/>
</dbReference>
<dbReference type="SUPFAM" id="SSF53335">
    <property type="entry name" value="S-adenosyl-L-methionine-dependent methyltransferases"/>
    <property type="match status" value="1"/>
</dbReference>
<evidence type="ECO:0000313" key="4">
    <source>
        <dbReference type="EMBL" id="KAJ8443390.1"/>
    </source>
</evidence>
<dbReference type="InterPro" id="IPR046848">
    <property type="entry name" value="E_motif"/>
</dbReference>
<dbReference type="Proteomes" id="UP001153076">
    <property type="component" value="Unassembled WGS sequence"/>
</dbReference>
<comment type="caution">
    <text evidence="4">The sequence shown here is derived from an EMBL/GenBank/DDBJ whole genome shotgun (WGS) entry which is preliminary data.</text>
</comment>
<proteinExistence type="predicted"/>
<dbReference type="Pfam" id="PF01535">
    <property type="entry name" value="PPR"/>
    <property type="match status" value="2"/>
</dbReference>
<accession>A0A9Q1KH17</accession>
<dbReference type="GO" id="GO:0005739">
    <property type="term" value="C:mitochondrion"/>
    <property type="evidence" value="ECO:0007669"/>
    <property type="project" value="TreeGrafter"/>
</dbReference>
<evidence type="ECO:0000313" key="5">
    <source>
        <dbReference type="Proteomes" id="UP001153076"/>
    </source>
</evidence>
<dbReference type="Pfam" id="PF13041">
    <property type="entry name" value="PPR_2"/>
    <property type="match status" value="4"/>
</dbReference>
<feature type="repeat" description="PPR" evidence="2">
    <location>
        <begin position="596"/>
        <end position="630"/>
    </location>
</feature>
<feature type="repeat" description="PPR" evidence="2">
    <location>
        <begin position="697"/>
        <end position="731"/>
    </location>
</feature>
<keyword evidence="5" id="KW-1185">Reference proteome</keyword>
<dbReference type="GO" id="GO:0009451">
    <property type="term" value="P:RNA modification"/>
    <property type="evidence" value="ECO:0007669"/>
    <property type="project" value="InterPro"/>
</dbReference>
<dbReference type="InterPro" id="IPR011990">
    <property type="entry name" value="TPR-like_helical_dom_sf"/>
</dbReference>
<dbReference type="PROSITE" id="PS51375">
    <property type="entry name" value="PPR"/>
    <property type="match status" value="6"/>
</dbReference>
<keyword evidence="1" id="KW-0677">Repeat</keyword>
<feature type="repeat" description="PPR" evidence="2">
    <location>
        <begin position="292"/>
        <end position="322"/>
    </location>
</feature>
<dbReference type="AlphaFoldDB" id="A0A9Q1KH17"/>
<dbReference type="InterPro" id="IPR002885">
    <property type="entry name" value="PPR_rpt"/>
</dbReference>
<feature type="repeat" description="PPR" evidence="2">
    <location>
        <begin position="397"/>
        <end position="431"/>
    </location>
</feature>
<dbReference type="Gene3D" id="1.25.40.10">
    <property type="entry name" value="Tetratricopeptide repeat domain"/>
    <property type="match status" value="5"/>
</dbReference>
<feature type="repeat" description="PPR" evidence="2">
    <location>
        <begin position="666"/>
        <end position="696"/>
    </location>
</feature>
<dbReference type="NCBIfam" id="TIGR00756">
    <property type="entry name" value="PPR"/>
    <property type="match status" value="6"/>
</dbReference>
<name>A0A9Q1KH17_9CARY</name>
<dbReference type="OrthoDB" id="185373at2759"/>
<dbReference type="InterPro" id="IPR013216">
    <property type="entry name" value="Methyltransf_11"/>
</dbReference>
<dbReference type="InterPro" id="IPR029063">
    <property type="entry name" value="SAM-dependent_MTases_sf"/>
</dbReference>
<dbReference type="GO" id="GO:0008757">
    <property type="term" value="F:S-adenosylmethionine-dependent methyltransferase activity"/>
    <property type="evidence" value="ECO:0007669"/>
    <property type="project" value="InterPro"/>
</dbReference>
<evidence type="ECO:0000256" key="1">
    <source>
        <dbReference type="ARBA" id="ARBA00022737"/>
    </source>
</evidence>
<dbReference type="FunFam" id="1.25.40.10:FF:000090">
    <property type="entry name" value="Pentatricopeptide repeat-containing protein, chloroplastic"/>
    <property type="match status" value="1"/>
</dbReference>